<evidence type="ECO:0000313" key="3">
    <source>
        <dbReference type="EMBL" id="GMA36130.1"/>
    </source>
</evidence>
<keyword evidence="4" id="KW-1185">Reference proteome</keyword>
<evidence type="ECO:0000256" key="2">
    <source>
        <dbReference type="SAM" id="Phobius"/>
    </source>
</evidence>
<dbReference type="EMBL" id="BSUN01000001">
    <property type="protein sequence ID" value="GMA36130.1"/>
    <property type="molecule type" value="Genomic_DNA"/>
</dbReference>
<keyword evidence="2" id="KW-0812">Transmembrane</keyword>
<proteinExistence type="predicted"/>
<evidence type="ECO:0000256" key="1">
    <source>
        <dbReference type="SAM" id="MobiDB-lite"/>
    </source>
</evidence>
<feature type="transmembrane region" description="Helical" evidence="2">
    <location>
        <begin position="53"/>
        <end position="75"/>
    </location>
</feature>
<reference evidence="4" key="1">
    <citation type="journal article" date="2019" name="Int. J. Syst. Evol. Microbiol.">
        <title>The Global Catalogue of Microorganisms (GCM) 10K type strain sequencing project: providing services to taxonomists for standard genome sequencing and annotation.</title>
        <authorList>
            <consortium name="The Broad Institute Genomics Platform"/>
            <consortium name="The Broad Institute Genome Sequencing Center for Infectious Disease"/>
            <person name="Wu L."/>
            <person name="Ma J."/>
        </authorList>
    </citation>
    <scope>NUCLEOTIDE SEQUENCE [LARGE SCALE GENOMIC DNA]</scope>
    <source>
        <strain evidence="4">NBRC 112299</strain>
    </source>
</reference>
<feature type="region of interest" description="Disordered" evidence="1">
    <location>
        <begin position="78"/>
        <end position="107"/>
    </location>
</feature>
<feature type="compositionally biased region" description="Basic residues" evidence="1">
    <location>
        <begin position="94"/>
        <end position="107"/>
    </location>
</feature>
<sequence>MTPRGSRMSETVPVRARGARNPWWLSWPVIVVGFMLCLLPGLILLWLRRGPRLIAKVIATAVVIAFYALAAVAGAPERTNPALTSPAGPSAPRLRPRRRHRPYPRAA</sequence>
<accession>A0ABQ6IE78</accession>
<keyword evidence="2" id="KW-0472">Membrane</keyword>
<evidence type="ECO:0000313" key="4">
    <source>
        <dbReference type="Proteomes" id="UP001157125"/>
    </source>
</evidence>
<dbReference type="Proteomes" id="UP001157125">
    <property type="component" value="Unassembled WGS sequence"/>
</dbReference>
<comment type="caution">
    <text evidence="3">The sequence shown here is derived from an EMBL/GenBank/DDBJ whole genome shotgun (WGS) entry which is preliminary data.</text>
</comment>
<organism evidence="3 4">
    <name type="scientific">Demequina litorisediminis</name>
    <dbReference type="NCBI Taxonomy" id="1849022"/>
    <lineage>
        <taxon>Bacteria</taxon>
        <taxon>Bacillati</taxon>
        <taxon>Actinomycetota</taxon>
        <taxon>Actinomycetes</taxon>
        <taxon>Micrococcales</taxon>
        <taxon>Demequinaceae</taxon>
        <taxon>Demequina</taxon>
    </lineage>
</organism>
<name>A0ABQ6IE78_9MICO</name>
<gene>
    <name evidence="3" type="ORF">GCM10025876_23340</name>
</gene>
<feature type="transmembrane region" description="Helical" evidence="2">
    <location>
        <begin position="24"/>
        <end position="46"/>
    </location>
</feature>
<protein>
    <submittedName>
        <fullName evidence="3">Uncharacterized protein</fullName>
    </submittedName>
</protein>
<keyword evidence="2" id="KW-1133">Transmembrane helix</keyword>